<dbReference type="InterPro" id="IPR015300">
    <property type="entry name" value="DNA-bd_pseudobarrel_sf"/>
</dbReference>
<dbReference type="HOGENOM" id="CLU_1010422_0_0_1"/>
<keyword evidence="3" id="KW-0238">DNA-binding</keyword>
<sequence length="297" mass="34105">MFFINVHNLGASHKVSPFFSLAAKLKFVLQVEQLEQEVADLRQVLAYNAMLKRIPNTFVRRYGEELSGVAKVIVPSCHAWEIGLTKDQSNIWFDEGQQKFVEHHSIRFGYPLVFAYRGCCNFSVLIFDMSACEIRYPCPCVGPTSAKKTNYGEKRFFNPVEKMEDEDSIEISGCKIASLNECVLKSTDSNGFGRKGKSSKRDNASAEQNLGMKRRRRCNSVQQRQNFKQFGDKTSEKFVKEVDAEIIDLEDARESSKEKLNYRCMSKDCLIAYASSCMFHLPPRPRLALCLFWLYLY</sequence>
<evidence type="ECO:0000256" key="4">
    <source>
        <dbReference type="ARBA" id="ARBA00023163"/>
    </source>
</evidence>
<dbReference type="PANTHER" id="PTHR31920">
    <property type="entry name" value="B3 DOMAIN-CONTAINING"/>
    <property type="match status" value="1"/>
</dbReference>
<evidence type="ECO:0000313" key="7">
    <source>
        <dbReference type="Proteomes" id="UP000006729"/>
    </source>
</evidence>
<dbReference type="Gene3D" id="2.40.330.10">
    <property type="entry name" value="DNA-binding pseudobarrel domain"/>
    <property type="match status" value="1"/>
</dbReference>
<dbReference type="PANTHER" id="PTHR31920:SF147">
    <property type="entry name" value="TF-B3 DOMAIN-CONTAINING PROTEIN"/>
    <property type="match status" value="1"/>
</dbReference>
<reference evidence="6 7" key="1">
    <citation type="journal article" date="2006" name="Science">
        <title>The genome of black cottonwood, Populus trichocarpa (Torr. &amp; Gray).</title>
        <authorList>
            <person name="Tuskan G.A."/>
            <person name="Difazio S."/>
            <person name="Jansson S."/>
            <person name="Bohlmann J."/>
            <person name="Grigoriev I."/>
            <person name="Hellsten U."/>
            <person name="Putnam N."/>
            <person name="Ralph S."/>
            <person name="Rombauts S."/>
            <person name="Salamov A."/>
            <person name="Schein J."/>
            <person name="Sterck L."/>
            <person name="Aerts A."/>
            <person name="Bhalerao R.R."/>
            <person name="Bhalerao R.P."/>
            <person name="Blaudez D."/>
            <person name="Boerjan W."/>
            <person name="Brun A."/>
            <person name="Brunner A."/>
            <person name="Busov V."/>
            <person name="Campbell M."/>
            <person name="Carlson J."/>
            <person name="Chalot M."/>
            <person name="Chapman J."/>
            <person name="Chen G.L."/>
            <person name="Cooper D."/>
            <person name="Coutinho P.M."/>
            <person name="Couturier J."/>
            <person name="Covert S."/>
            <person name="Cronk Q."/>
            <person name="Cunningham R."/>
            <person name="Davis J."/>
            <person name="Degroeve S."/>
            <person name="Dejardin A."/>
            <person name="Depamphilis C."/>
            <person name="Detter J."/>
            <person name="Dirks B."/>
            <person name="Dubchak I."/>
            <person name="Duplessis S."/>
            <person name="Ehlting J."/>
            <person name="Ellis B."/>
            <person name="Gendler K."/>
            <person name="Goodstein D."/>
            <person name="Gribskov M."/>
            <person name="Grimwood J."/>
            <person name="Groover A."/>
            <person name="Gunter L."/>
            <person name="Hamberger B."/>
            <person name="Heinze B."/>
            <person name="Helariutta Y."/>
            <person name="Henrissat B."/>
            <person name="Holligan D."/>
            <person name="Holt R."/>
            <person name="Huang W."/>
            <person name="Islam-Faridi N."/>
            <person name="Jones S."/>
            <person name="Jones-Rhoades M."/>
            <person name="Jorgensen R."/>
            <person name="Joshi C."/>
            <person name="Kangasjarvi J."/>
            <person name="Karlsson J."/>
            <person name="Kelleher C."/>
            <person name="Kirkpatrick R."/>
            <person name="Kirst M."/>
            <person name="Kohler A."/>
            <person name="Kalluri U."/>
            <person name="Larimer F."/>
            <person name="Leebens-Mack J."/>
            <person name="Leple J.C."/>
            <person name="Locascio P."/>
            <person name="Lou Y."/>
            <person name="Lucas S."/>
            <person name="Martin F."/>
            <person name="Montanini B."/>
            <person name="Napoli C."/>
            <person name="Nelson D.R."/>
            <person name="Nelson C."/>
            <person name="Nieminen K."/>
            <person name="Nilsson O."/>
            <person name="Pereda V."/>
            <person name="Peter G."/>
            <person name="Philippe R."/>
            <person name="Pilate G."/>
            <person name="Poliakov A."/>
            <person name="Razumovskaya J."/>
            <person name="Richardson P."/>
            <person name="Rinaldi C."/>
            <person name="Ritland K."/>
            <person name="Rouze P."/>
            <person name="Ryaboy D."/>
            <person name="Schmutz J."/>
            <person name="Schrader J."/>
            <person name="Segerman B."/>
            <person name="Shin H."/>
            <person name="Siddiqui A."/>
            <person name="Sterky F."/>
            <person name="Terry A."/>
            <person name="Tsai C.J."/>
            <person name="Uberbacher E."/>
            <person name="Unneberg P."/>
            <person name="Vahala J."/>
            <person name="Wall K."/>
            <person name="Wessler S."/>
            <person name="Yang G."/>
            <person name="Yin T."/>
            <person name="Douglas C."/>
            <person name="Marra M."/>
            <person name="Sandberg G."/>
            <person name="Van de Peer Y."/>
            <person name="Rokhsar D."/>
        </authorList>
    </citation>
    <scope>NUCLEOTIDE SEQUENCE [LARGE SCALE GENOMIC DNA]</scope>
    <source>
        <strain evidence="7">cv. Nisqually</strain>
    </source>
</reference>
<dbReference type="STRING" id="3694.B9N4T4"/>
<dbReference type="AlphaFoldDB" id="B9N4T4"/>
<dbReference type="Proteomes" id="UP000006729">
    <property type="component" value="Chromosome 4"/>
</dbReference>
<evidence type="ECO:0008006" key="8">
    <source>
        <dbReference type="Google" id="ProtNLM"/>
    </source>
</evidence>
<keyword evidence="5" id="KW-0539">Nucleus</keyword>
<dbReference type="GO" id="GO:0005634">
    <property type="term" value="C:nucleus"/>
    <property type="evidence" value="ECO:0007669"/>
    <property type="project" value="UniProtKB-SubCell"/>
</dbReference>
<dbReference type="GO" id="GO:0003677">
    <property type="term" value="F:DNA binding"/>
    <property type="evidence" value="ECO:0007669"/>
    <property type="project" value="UniProtKB-KW"/>
</dbReference>
<keyword evidence="7" id="KW-1185">Reference proteome</keyword>
<gene>
    <name evidence="6" type="ORF">POPTR_004G147100</name>
</gene>
<dbReference type="InterPro" id="IPR050655">
    <property type="entry name" value="Plant_B3_domain"/>
</dbReference>
<dbReference type="InParanoid" id="B9N4T4"/>
<dbReference type="EMBL" id="CM009293">
    <property type="protein sequence ID" value="PNT41284.1"/>
    <property type="molecule type" value="Genomic_DNA"/>
</dbReference>
<evidence type="ECO:0000256" key="5">
    <source>
        <dbReference type="ARBA" id="ARBA00023242"/>
    </source>
</evidence>
<evidence type="ECO:0000256" key="2">
    <source>
        <dbReference type="ARBA" id="ARBA00023015"/>
    </source>
</evidence>
<dbReference type="SUPFAM" id="SSF101936">
    <property type="entry name" value="DNA-binding pseudobarrel domain"/>
    <property type="match status" value="1"/>
</dbReference>
<accession>B9N4T4</accession>
<protein>
    <recommendedName>
        <fullName evidence="8">TF-B3 domain-containing protein</fullName>
    </recommendedName>
</protein>
<keyword evidence="2" id="KW-0805">Transcription regulation</keyword>
<proteinExistence type="predicted"/>
<evidence type="ECO:0000313" key="6">
    <source>
        <dbReference type="EMBL" id="PNT41284.1"/>
    </source>
</evidence>
<evidence type="ECO:0000256" key="1">
    <source>
        <dbReference type="ARBA" id="ARBA00004123"/>
    </source>
</evidence>
<dbReference type="FunCoup" id="B9N4T4">
    <property type="interactions" value="152"/>
</dbReference>
<name>B9N4T4_POPTR</name>
<organism evidence="6 7">
    <name type="scientific">Populus trichocarpa</name>
    <name type="common">Western balsam poplar</name>
    <name type="synonym">Populus balsamifera subsp. trichocarpa</name>
    <dbReference type="NCBI Taxonomy" id="3694"/>
    <lineage>
        <taxon>Eukaryota</taxon>
        <taxon>Viridiplantae</taxon>
        <taxon>Streptophyta</taxon>
        <taxon>Embryophyta</taxon>
        <taxon>Tracheophyta</taxon>
        <taxon>Spermatophyta</taxon>
        <taxon>Magnoliopsida</taxon>
        <taxon>eudicotyledons</taxon>
        <taxon>Gunneridae</taxon>
        <taxon>Pentapetalae</taxon>
        <taxon>rosids</taxon>
        <taxon>fabids</taxon>
        <taxon>Malpighiales</taxon>
        <taxon>Salicaceae</taxon>
        <taxon>Saliceae</taxon>
        <taxon>Populus</taxon>
    </lineage>
</organism>
<comment type="subcellular location">
    <subcellularLocation>
        <location evidence="1">Nucleus</location>
    </subcellularLocation>
</comment>
<keyword evidence="4" id="KW-0804">Transcription</keyword>
<evidence type="ECO:0000256" key="3">
    <source>
        <dbReference type="ARBA" id="ARBA00023125"/>
    </source>
</evidence>